<protein>
    <submittedName>
        <fullName evidence="3">Heparinase</fullName>
    </submittedName>
</protein>
<dbReference type="EMBL" id="QGLT01000004">
    <property type="protein sequence ID" value="PXY99795.1"/>
    <property type="molecule type" value="Genomic_DNA"/>
</dbReference>
<dbReference type="Pfam" id="PF07940">
    <property type="entry name" value="Hepar_II_III_C"/>
    <property type="match status" value="1"/>
</dbReference>
<comment type="subcellular location">
    <subcellularLocation>
        <location evidence="1">Cell envelope</location>
    </subcellularLocation>
</comment>
<dbReference type="RefSeq" id="WP_110439415.1">
    <property type="nucleotide sequence ID" value="NZ_CP046393.1"/>
</dbReference>
<dbReference type="Gene3D" id="1.50.10.100">
    <property type="entry name" value="Chondroitin AC/alginate lyase"/>
    <property type="match status" value="1"/>
</dbReference>
<comment type="caution">
    <text evidence="3">The sequence shown here is derived from an EMBL/GenBank/DDBJ whole genome shotgun (WGS) entry which is preliminary data.</text>
</comment>
<dbReference type="AlphaFoldDB" id="A0A318N113"/>
<sequence>MAFQEMVKKIRLSLVRLPAIGYGQIPEVPVYILRDLWTGNSVYGMHLVKGEFIYQDYVISLYPGQWGGKNLSCEIIGKLHGFSWLRDMRELGTENARLAARNLVTDWIGNSPSSYDSVVYRPITLADRIVNWLGFYDFFAASAEKYFHQQFMRRIMKEGRYVVAMLPLDNHTHENFTLLKAALALALCMPEQFDLIPKISKFLQSELAEQILEDGIHIERNPEIQLYVLRDLTEIRLMYQLINMRPPSELILVLDNVSRALRALRHGDGRLALFNGSSENEAHFIDRVLSNSTQKRVAMTDMKAGGYIRCFANRSTLLIDSGVPPKKVDIKYLGALSFEFSAGKQRLIVNCGAGGSSAWRSALAGTAAHSVLKLSNTESVLLEDNQLKDLNFKVESIHEMTEGAHWVELSHNGWQKAYGAIYHRKFYLSADGQDLRGEETLDFDQSYPFTIRFHLHPSVKVEEKLVEIRKNEKEKIFVLSFQHPQEGKQIWWFRFSDAEGKVENSVYFGEKVRLATKQIVLYNLHQSKKNDVEENKASITTKFEKQDKQSVLNEEQKEEGSDYVAIFHNQNDDAKIWQRNTADHVSVGMPEDFPEKTSEIQRQSEINSSLNHSNIKNIQNDKEKITKIRWALRRKV</sequence>
<name>A0A318N113_9PROT</name>
<evidence type="ECO:0000256" key="1">
    <source>
        <dbReference type="ARBA" id="ARBA00004196"/>
    </source>
</evidence>
<dbReference type="GO" id="GO:0030313">
    <property type="term" value="C:cell envelope"/>
    <property type="evidence" value="ECO:0007669"/>
    <property type="project" value="UniProtKB-SubCell"/>
</dbReference>
<dbReference type="GO" id="GO:0016829">
    <property type="term" value="F:lyase activity"/>
    <property type="evidence" value="ECO:0007669"/>
    <property type="project" value="InterPro"/>
</dbReference>
<dbReference type="InterPro" id="IPR012480">
    <property type="entry name" value="Hepar_II_III_C"/>
</dbReference>
<dbReference type="Proteomes" id="UP000247565">
    <property type="component" value="Unassembled WGS sequence"/>
</dbReference>
<dbReference type="Gene3D" id="2.70.98.70">
    <property type="match status" value="1"/>
</dbReference>
<reference evidence="3 4" key="1">
    <citation type="submission" date="2018-05" db="EMBL/GenBank/DDBJ databases">
        <title>Reference genomes for bee gut microbiota database.</title>
        <authorList>
            <person name="Ellegaard K.M."/>
        </authorList>
    </citation>
    <scope>NUCLEOTIDE SEQUENCE [LARGE SCALE GENOMIC DNA]</scope>
    <source>
        <strain evidence="3 4">ESL0284</strain>
    </source>
</reference>
<gene>
    <name evidence="3" type="ORF">DK869_07595</name>
</gene>
<dbReference type="OrthoDB" id="9787373at2"/>
<dbReference type="InterPro" id="IPR008929">
    <property type="entry name" value="Chondroitin_lyas"/>
</dbReference>
<evidence type="ECO:0000313" key="4">
    <source>
        <dbReference type="Proteomes" id="UP000247565"/>
    </source>
</evidence>
<feature type="domain" description="Heparinase II/III-like C-terminal" evidence="2">
    <location>
        <begin position="298"/>
        <end position="521"/>
    </location>
</feature>
<accession>A0A318N113</accession>
<organism evidence="3 4">
    <name type="scientific">Commensalibacter melissae</name>
    <dbReference type="NCBI Taxonomy" id="2070537"/>
    <lineage>
        <taxon>Bacteria</taxon>
        <taxon>Pseudomonadati</taxon>
        <taxon>Pseudomonadota</taxon>
        <taxon>Alphaproteobacteria</taxon>
        <taxon>Acetobacterales</taxon>
        <taxon>Acetobacteraceae</taxon>
    </lineage>
</organism>
<evidence type="ECO:0000259" key="2">
    <source>
        <dbReference type="Pfam" id="PF07940"/>
    </source>
</evidence>
<proteinExistence type="predicted"/>
<keyword evidence="4" id="KW-1185">Reference proteome</keyword>
<evidence type="ECO:0000313" key="3">
    <source>
        <dbReference type="EMBL" id="PXY99795.1"/>
    </source>
</evidence>